<dbReference type="Proteomes" id="UP000001449">
    <property type="component" value="Unassembled WGS sequence"/>
</dbReference>
<sequence>MLEEQLNHETGDRRLDGNDLIETLEGYKDVAGLVWERDEKRRKWREVEGALPVITDSTTANVDVEAMMDDDDKWGIWPGDTELLTIERGVILAVVERKEKKKGMFPWMDGGGGNAEDTVLVGRWTATPMFDEDDYDVE</sequence>
<dbReference type="AlphaFoldDB" id="B8LD09"/>
<reference evidence="1 2" key="2">
    <citation type="journal article" date="2008" name="Nature">
        <title>The Phaeodactylum genome reveals the evolutionary history of diatom genomes.</title>
        <authorList>
            <person name="Bowler C."/>
            <person name="Allen A.E."/>
            <person name="Badger J.H."/>
            <person name="Grimwood J."/>
            <person name="Jabbari K."/>
            <person name="Kuo A."/>
            <person name="Maheswari U."/>
            <person name="Martens C."/>
            <person name="Maumus F."/>
            <person name="Otillar R.P."/>
            <person name="Rayko E."/>
            <person name="Salamov A."/>
            <person name="Vandepoele K."/>
            <person name="Beszteri B."/>
            <person name="Gruber A."/>
            <person name="Heijde M."/>
            <person name="Katinka M."/>
            <person name="Mock T."/>
            <person name="Valentin K."/>
            <person name="Verret F."/>
            <person name="Berges J.A."/>
            <person name="Brownlee C."/>
            <person name="Cadoret J.P."/>
            <person name="Chiovitti A."/>
            <person name="Choi C.J."/>
            <person name="Coesel S."/>
            <person name="De Martino A."/>
            <person name="Detter J.C."/>
            <person name="Durkin C."/>
            <person name="Falciatore A."/>
            <person name="Fournet J."/>
            <person name="Haruta M."/>
            <person name="Huysman M.J."/>
            <person name="Jenkins B.D."/>
            <person name="Jiroutova K."/>
            <person name="Jorgensen R.E."/>
            <person name="Joubert Y."/>
            <person name="Kaplan A."/>
            <person name="Kroger N."/>
            <person name="Kroth P.G."/>
            <person name="La Roche J."/>
            <person name="Lindquist E."/>
            <person name="Lommer M."/>
            <person name="Martin-Jezequel V."/>
            <person name="Lopez P.J."/>
            <person name="Lucas S."/>
            <person name="Mangogna M."/>
            <person name="McGinnis K."/>
            <person name="Medlin L.K."/>
            <person name="Montsant A."/>
            <person name="Oudot-Le Secq M.P."/>
            <person name="Napoli C."/>
            <person name="Obornik M."/>
            <person name="Parker M.S."/>
            <person name="Petit J.L."/>
            <person name="Porcel B.M."/>
            <person name="Poulsen N."/>
            <person name="Robison M."/>
            <person name="Rychlewski L."/>
            <person name="Rynearson T.A."/>
            <person name="Schmutz J."/>
            <person name="Shapiro H."/>
            <person name="Siaut M."/>
            <person name="Stanley M."/>
            <person name="Sussman M.R."/>
            <person name="Taylor A.R."/>
            <person name="Vardi A."/>
            <person name="von Dassow P."/>
            <person name="Vyverman W."/>
            <person name="Willis A."/>
            <person name="Wyrwicz L.S."/>
            <person name="Rokhsar D.S."/>
            <person name="Weissenbach J."/>
            <person name="Armbrust E.V."/>
            <person name="Green B.R."/>
            <person name="Van de Peer Y."/>
            <person name="Grigoriev I.V."/>
        </authorList>
    </citation>
    <scope>NUCLEOTIDE SEQUENCE [LARGE SCALE GENOMIC DNA]</scope>
    <source>
        <strain evidence="1 2">CCMP1335</strain>
    </source>
</reference>
<organism evidence="1 2">
    <name type="scientific">Thalassiosira pseudonana</name>
    <name type="common">Marine diatom</name>
    <name type="synonym">Cyclotella nana</name>
    <dbReference type="NCBI Taxonomy" id="35128"/>
    <lineage>
        <taxon>Eukaryota</taxon>
        <taxon>Sar</taxon>
        <taxon>Stramenopiles</taxon>
        <taxon>Ochrophyta</taxon>
        <taxon>Bacillariophyta</taxon>
        <taxon>Coscinodiscophyceae</taxon>
        <taxon>Thalassiosirophycidae</taxon>
        <taxon>Thalassiosirales</taxon>
        <taxon>Thalassiosiraceae</taxon>
        <taxon>Thalassiosira</taxon>
    </lineage>
</organism>
<gene>
    <name evidence="1" type="ORF">THAPSDRAFT_11087</name>
</gene>
<dbReference type="GeneID" id="7446260"/>
<dbReference type="PaxDb" id="35128-Thaps11087"/>
<reference evidence="1 2" key="1">
    <citation type="journal article" date="2004" name="Science">
        <title>The genome of the diatom Thalassiosira pseudonana: ecology, evolution, and metabolism.</title>
        <authorList>
            <person name="Armbrust E.V."/>
            <person name="Berges J.A."/>
            <person name="Bowler C."/>
            <person name="Green B.R."/>
            <person name="Martinez D."/>
            <person name="Putnam N.H."/>
            <person name="Zhou S."/>
            <person name="Allen A.E."/>
            <person name="Apt K.E."/>
            <person name="Bechner M."/>
            <person name="Brzezinski M.A."/>
            <person name="Chaal B.K."/>
            <person name="Chiovitti A."/>
            <person name="Davis A.K."/>
            <person name="Demarest M.S."/>
            <person name="Detter J.C."/>
            <person name="Glavina T."/>
            <person name="Goodstein D."/>
            <person name="Hadi M.Z."/>
            <person name="Hellsten U."/>
            <person name="Hildebrand M."/>
            <person name="Jenkins B.D."/>
            <person name="Jurka J."/>
            <person name="Kapitonov V.V."/>
            <person name="Kroger N."/>
            <person name="Lau W.W."/>
            <person name="Lane T.W."/>
            <person name="Larimer F.W."/>
            <person name="Lippmeier J.C."/>
            <person name="Lucas S."/>
            <person name="Medina M."/>
            <person name="Montsant A."/>
            <person name="Obornik M."/>
            <person name="Parker M.S."/>
            <person name="Palenik B."/>
            <person name="Pazour G.J."/>
            <person name="Richardson P.M."/>
            <person name="Rynearson T.A."/>
            <person name="Saito M.A."/>
            <person name="Schwartz D.C."/>
            <person name="Thamatrakoln K."/>
            <person name="Valentin K."/>
            <person name="Vardi A."/>
            <person name="Wilkerson F.P."/>
            <person name="Rokhsar D.S."/>
        </authorList>
    </citation>
    <scope>NUCLEOTIDE SEQUENCE [LARGE SCALE GENOMIC DNA]</scope>
    <source>
        <strain evidence="1 2">CCMP1335</strain>
    </source>
</reference>
<dbReference type="InParanoid" id="B8LD09"/>
<protein>
    <submittedName>
        <fullName evidence="1">Uncharacterized protein</fullName>
    </submittedName>
</protein>
<accession>B8LD09</accession>
<dbReference type="EMBL" id="DS999419">
    <property type="protein sequence ID" value="EED86725.1"/>
    <property type="molecule type" value="Genomic_DNA"/>
</dbReference>
<dbReference type="eggNOG" id="ENOG502SUDM">
    <property type="taxonomic scope" value="Eukaryota"/>
</dbReference>
<proteinExistence type="predicted"/>
<evidence type="ECO:0000313" key="1">
    <source>
        <dbReference type="EMBL" id="EED86725.1"/>
    </source>
</evidence>
<dbReference type="KEGG" id="tps:THAPSDRAFT_11087"/>
<name>B8LD09_THAPS</name>
<keyword evidence="2" id="KW-1185">Reference proteome</keyword>
<evidence type="ECO:0000313" key="2">
    <source>
        <dbReference type="Proteomes" id="UP000001449"/>
    </source>
</evidence>
<dbReference type="HOGENOM" id="CLU_1859297_0_0_1"/>
<dbReference type="RefSeq" id="XP_002296997.1">
    <property type="nucleotide sequence ID" value="XM_002296961.1"/>
</dbReference>